<dbReference type="AlphaFoldDB" id="A0AAU7NSZ5"/>
<organism evidence="1 2">
    <name type="scientific">Methylomarinum roseum</name>
    <dbReference type="NCBI Taxonomy" id="3067653"/>
    <lineage>
        <taxon>Bacteria</taxon>
        <taxon>Pseudomonadati</taxon>
        <taxon>Pseudomonadota</taxon>
        <taxon>Gammaproteobacteria</taxon>
        <taxon>Methylococcales</taxon>
        <taxon>Methylococcaceae</taxon>
        <taxon>Methylomarinum</taxon>
    </lineage>
</organism>
<name>A0AAU7NSZ5_9GAMM</name>
<evidence type="ECO:0008006" key="3">
    <source>
        <dbReference type="Google" id="ProtNLM"/>
    </source>
</evidence>
<proteinExistence type="predicted"/>
<evidence type="ECO:0000313" key="2">
    <source>
        <dbReference type="Proteomes" id="UP001225378"/>
    </source>
</evidence>
<dbReference type="Proteomes" id="UP001225378">
    <property type="component" value="Chromosome"/>
</dbReference>
<dbReference type="RefSeq" id="WP_305907473.1">
    <property type="nucleotide sequence ID" value="NZ_CP157743.1"/>
</dbReference>
<evidence type="ECO:0000313" key="1">
    <source>
        <dbReference type="EMBL" id="XBS19781.1"/>
    </source>
</evidence>
<sequence>MKGTAIERQIKVCSNRDRSPYSVIFLARIACQYVVFELQENLLEHAQVLLVGYFSTLEKA</sequence>
<gene>
    <name evidence="1" type="ORF">Q9L42_015645</name>
</gene>
<dbReference type="KEGG" id="mech:Q9L42_015645"/>
<keyword evidence="2" id="KW-1185">Reference proteome</keyword>
<reference evidence="1 2" key="1">
    <citation type="journal article" date="2024" name="Microbiology">
        <title>Methylomarinum rosea sp. nov., a novel halophilic methanotrophic bacterium from the hypersaline Lake Elton.</title>
        <authorList>
            <person name="Suleimanov R.Z."/>
            <person name="Oshkin I.Y."/>
            <person name="Danilova O.V."/>
            <person name="Suzina N.E."/>
            <person name="Dedysh S.N."/>
        </authorList>
    </citation>
    <scope>NUCLEOTIDE SEQUENCE [LARGE SCALE GENOMIC DNA]</scope>
    <source>
        <strain evidence="1 2">Ch1-1</strain>
    </source>
</reference>
<accession>A0AAU7NSZ5</accession>
<protein>
    <recommendedName>
        <fullName evidence="3">Transposase</fullName>
    </recommendedName>
</protein>
<dbReference type="EMBL" id="CP157743">
    <property type="protein sequence ID" value="XBS19781.1"/>
    <property type="molecule type" value="Genomic_DNA"/>
</dbReference>